<feature type="region of interest" description="Disordered" evidence="1">
    <location>
        <begin position="41"/>
        <end position="79"/>
    </location>
</feature>
<dbReference type="EMBL" id="QJKJ01003028">
    <property type="protein sequence ID" value="RDY00324.1"/>
    <property type="molecule type" value="Genomic_DNA"/>
</dbReference>
<reference evidence="2" key="1">
    <citation type="submission" date="2018-05" db="EMBL/GenBank/DDBJ databases">
        <title>Draft genome of Mucuna pruriens seed.</title>
        <authorList>
            <person name="Nnadi N.E."/>
            <person name="Vos R."/>
            <person name="Hasami M.H."/>
            <person name="Devisetty U.K."/>
            <person name="Aguiy J.C."/>
        </authorList>
    </citation>
    <scope>NUCLEOTIDE SEQUENCE [LARGE SCALE GENOMIC DNA]</scope>
    <source>
        <strain evidence="2">JCA_2017</strain>
    </source>
</reference>
<comment type="caution">
    <text evidence="2">The sequence shown here is derived from an EMBL/GenBank/DDBJ whole genome shotgun (WGS) entry which is preliminary data.</text>
</comment>
<sequence>MNRPYNLMLVAPENLRQEEDESLHSFMENFLTIIVKIRDLNPEGRAPGNDESQKEGGNLEPADKQERQGRRRMKTQVPSLHSLTTSKVVLLEEAFNAKLIVLHP</sequence>
<evidence type="ECO:0000313" key="2">
    <source>
        <dbReference type="EMBL" id="RDY00324.1"/>
    </source>
</evidence>
<organism evidence="2 3">
    <name type="scientific">Mucuna pruriens</name>
    <name type="common">Velvet bean</name>
    <name type="synonym">Dolichos pruriens</name>
    <dbReference type="NCBI Taxonomy" id="157652"/>
    <lineage>
        <taxon>Eukaryota</taxon>
        <taxon>Viridiplantae</taxon>
        <taxon>Streptophyta</taxon>
        <taxon>Embryophyta</taxon>
        <taxon>Tracheophyta</taxon>
        <taxon>Spermatophyta</taxon>
        <taxon>Magnoliopsida</taxon>
        <taxon>eudicotyledons</taxon>
        <taxon>Gunneridae</taxon>
        <taxon>Pentapetalae</taxon>
        <taxon>rosids</taxon>
        <taxon>fabids</taxon>
        <taxon>Fabales</taxon>
        <taxon>Fabaceae</taxon>
        <taxon>Papilionoideae</taxon>
        <taxon>50 kb inversion clade</taxon>
        <taxon>NPAAA clade</taxon>
        <taxon>indigoferoid/millettioid clade</taxon>
        <taxon>Phaseoleae</taxon>
        <taxon>Mucuna</taxon>
    </lineage>
</organism>
<keyword evidence="3" id="KW-1185">Reference proteome</keyword>
<evidence type="ECO:0000256" key="1">
    <source>
        <dbReference type="SAM" id="MobiDB-lite"/>
    </source>
</evidence>
<evidence type="ECO:0008006" key="4">
    <source>
        <dbReference type="Google" id="ProtNLM"/>
    </source>
</evidence>
<dbReference type="AlphaFoldDB" id="A0A371HC91"/>
<protein>
    <recommendedName>
        <fullName evidence="4">Retrotransposon gag domain-containing protein</fullName>
    </recommendedName>
</protein>
<proteinExistence type="predicted"/>
<dbReference type="Proteomes" id="UP000257109">
    <property type="component" value="Unassembled WGS sequence"/>
</dbReference>
<name>A0A371HC91_MUCPR</name>
<evidence type="ECO:0000313" key="3">
    <source>
        <dbReference type="Proteomes" id="UP000257109"/>
    </source>
</evidence>
<gene>
    <name evidence="2" type="ORF">CR513_16507</name>
</gene>
<accession>A0A371HC91</accession>
<feature type="non-terminal residue" evidence="2">
    <location>
        <position position="1"/>
    </location>
</feature>